<dbReference type="RefSeq" id="WP_348609383.1">
    <property type="nucleotide sequence ID" value="NZ_CP157276.1"/>
</dbReference>
<dbReference type="EMBL" id="JBDLNU010000001">
    <property type="protein sequence ID" value="MFM1726884.1"/>
    <property type="molecule type" value="Genomic_DNA"/>
</dbReference>
<name>A0ABW9FNN9_9NOCA</name>
<dbReference type="Proteomes" id="UP001629744">
    <property type="component" value="Unassembled WGS sequence"/>
</dbReference>
<proteinExistence type="predicted"/>
<comment type="caution">
    <text evidence="4">The sequence shown here is derived from an EMBL/GenBank/DDBJ whole genome shotgun (WGS) entry which is preliminary data.</text>
</comment>
<keyword evidence="2" id="KW-0804">Transcription</keyword>
<keyword evidence="1" id="KW-0805">Transcription regulation</keyword>
<evidence type="ECO:0000256" key="2">
    <source>
        <dbReference type="ARBA" id="ARBA00023163"/>
    </source>
</evidence>
<sequence length="192" mass="21197">MAATLGVSTMSSYRHVKDRDDLVVAMVDTITGRTPLPRDPGVTWPELIRTMALGDWQAFVRHPWLISVWSTPRRRVDAASLDQLELVLERLERAGIDRSAGYTVIFGVAGLTLGMAAMAIDDPGEELKSGVDLAEWRRRTGMDLDEQFAADHGRAARFMAELHEHTGYSNFTAALEGFITGIATRYGAPLTH</sequence>
<dbReference type="Pfam" id="PF02909">
    <property type="entry name" value="TetR_C_1"/>
    <property type="match status" value="1"/>
</dbReference>
<keyword evidence="5" id="KW-1185">Reference proteome</keyword>
<gene>
    <name evidence="4" type="ORF">ABEU19_000324</name>
</gene>
<reference evidence="4 5" key="1">
    <citation type="submission" date="2023-11" db="EMBL/GenBank/DDBJ databases">
        <authorList>
            <person name="Val-Calvo J."/>
            <person name="Scortti M."/>
            <person name="Vazquez-Boland J."/>
        </authorList>
    </citation>
    <scope>NUCLEOTIDE SEQUENCE [LARGE SCALE GENOMIC DNA]</scope>
    <source>
        <strain evidence="4 5">DSM 46662</strain>
    </source>
</reference>
<dbReference type="InterPro" id="IPR036271">
    <property type="entry name" value="Tet_transcr_reg_TetR-rel_C_sf"/>
</dbReference>
<feature type="domain" description="Tetracycline repressor TetR C-terminal" evidence="3">
    <location>
        <begin position="37"/>
        <end position="185"/>
    </location>
</feature>
<protein>
    <submittedName>
        <fullName evidence="4">TetR/AcrR family transcriptional regulator C-terminal domain-containing protein</fullName>
    </submittedName>
</protein>
<evidence type="ECO:0000313" key="4">
    <source>
        <dbReference type="EMBL" id="MFM1726884.1"/>
    </source>
</evidence>
<evidence type="ECO:0000313" key="5">
    <source>
        <dbReference type="Proteomes" id="UP001629744"/>
    </source>
</evidence>
<dbReference type="Gene3D" id="1.10.357.10">
    <property type="entry name" value="Tetracycline Repressor, domain 2"/>
    <property type="match status" value="1"/>
</dbReference>
<accession>A0ABW9FNN9</accession>
<evidence type="ECO:0000259" key="3">
    <source>
        <dbReference type="Pfam" id="PF02909"/>
    </source>
</evidence>
<dbReference type="InterPro" id="IPR004111">
    <property type="entry name" value="Repressor_TetR_C"/>
</dbReference>
<organism evidence="4 5">
    <name type="scientific">Prescottella soli</name>
    <dbReference type="NCBI Taxonomy" id="1543852"/>
    <lineage>
        <taxon>Bacteria</taxon>
        <taxon>Bacillati</taxon>
        <taxon>Actinomycetota</taxon>
        <taxon>Actinomycetes</taxon>
        <taxon>Mycobacteriales</taxon>
        <taxon>Nocardiaceae</taxon>
        <taxon>Prescottella</taxon>
    </lineage>
</organism>
<evidence type="ECO:0000256" key="1">
    <source>
        <dbReference type="ARBA" id="ARBA00023015"/>
    </source>
</evidence>
<dbReference type="Gene3D" id="1.10.10.60">
    <property type="entry name" value="Homeodomain-like"/>
    <property type="match status" value="1"/>
</dbReference>
<dbReference type="SUPFAM" id="SSF48498">
    <property type="entry name" value="Tetracyclin repressor-like, C-terminal domain"/>
    <property type="match status" value="1"/>
</dbReference>